<organism evidence="2 3">
    <name type="scientific">Acinetobacter towneri</name>
    <dbReference type="NCBI Taxonomy" id="202956"/>
    <lineage>
        <taxon>Bacteria</taxon>
        <taxon>Pseudomonadati</taxon>
        <taxon>Pseudomonadota</taxon>
        <taxon>Gammaproteobacteria</taxon>
        <taxon>Moraxellales</taxon>
        <taxon>Moraxellaceae</taxon>
        <taxon>Acinetobacter</taxon>
    </lineage>
</organism>
<dbReference type="CDD" id="cd01836">
    <property type="entry name" value="FeeA_FeeB_like"/>
    <property type="match status" value="1"/>
</dbReference>
<dbReference type="AlphaFoldDB" id="A0AAP9KK82"/>
<reference evidence="3" key="1">
    <citation type="submission" date="2019-11" db="EMBL/GenBank/DDBJ databases">
        <title>Escherichia coli 1916D6.</title>
        <authorList>
            <person name="Yao H."/>
            <person name="Du X."/>
            <person name="Yu R."/>
            <person name="Li A."/>
        </authorList>
    </citation>
    <scope>NUCLEOTIDE SEQUENCE [LARGE SCALE GENOMIC DNA]</scope>
    <source>
        <strain evidence="3">19110F47</strain>
    </source>
</reference>
<proteinExistence type="predicted"/>
<dbReference type="Proteomes" id="UP000405075">
    <property type="component" value="Chromosome"/>
</dbReference>
<dbReference type="PANTHER" id="PTHR30383">
    <property type="entry name" value="THIOESTERASE 1/PROTEASE 1/LYSOPHOSPHOLIPASE L1"/>
    <property type="match status" value="1"/>
</dbReference>
<evidence type="ECO:0000259" key="1">
    <source>
        <dbReference type="Pfam" id="PF13472"/>
    </source>
</evidence>
<name>A0AAP9KK82_9GAMM</name>
<feature type="domain" description="SGNH hydrolase-type esterase" evidence="1">
    <location>
        <begin position="49"/>
        <end position="223"/>
    </location>
</feature>
<keyword evidence="2" id="KW-0378">Hydrolase</keyword>
<dbReference type="Pfam" id="PF13472">
    <property type="entry name" value="Lipase_GDSL_2"/>
    <property type="match status" value="1"/>
</dbReference>
<dbReference type="InterPro" id="IPR036514">
    <property type="entry name" value="SGNH_hydro_sf"/>
</dbReference>
<dbReference type="InterPro" id="IPR051532">
    <property type="entry name" value="Ester_Hydrolysis_Enzymes"/>
</dbReference>
<dbReference type="EMBL" id="CP046045">
    <property type="protein sequence ID" value="QGM28846.1"/>
    <property type="molecule type" value="Genomic_DNA"/>
</dbReference>
<dbReference type="Gene3D" id="3.40.50.1110">
    <property type="entry name" value="SGNH hydrolase"/>
    <property type="match status" value="1"/>
</dbReference>
<gene>
    <name evidence="2" type="ORF">GJD93_08185</name>
</gene>
<evidence type="ECO:0000313" key="3">
    <source>
        <dbReference type="Proteomes" id="UP000405075"/>
    </source>
</evidence>
<dbReference type="InterPro" id="IPR013830">
    <property type="entry name" value="SGNH_hydro"/>
</dbReference>
<evidence type="ECO:0000313" key="2">
    <source>
        <dbReference type="EMBL" id="QGM28846.1"/>
    </source>
</evidence>
<accession>A0AAP9KK82</accession>
<dbReference type="PANTHER" id="PTHR30383:SF5">
    <property type="entry name" value="SGNH HYDROLASE-TYPE ESTERASE DOMAIN-CONTAINING PROTEIN"/>
    <property type="match status" value="1"/>
</dbReference>
<sequence>MWLRTATLALIPALVIQGSRVKKNKIRLPEAEGAREGITGEGQTLSLLILGDSAAAGVGVAHQNDALLGAVISALQHQYQVHWRLEAQSGDTTSQVIQKTKKLVNQKYDVVVTSVGVNDVTRLMSAQTWIKQQQHFYQLIQAKFQPELIIATGVPPMHLFPALPNPLSWLFGQYAKQMNLQLEKIIAQQEDMQWIEYDIQKYQSMNLEMAKDGFHPSKEIYQIWGKEVADRILGWF</sequence>
<dbReference type="RefSeq" id="WP_154321269.1">
    <property type="nucleotide sequence ID" value="NZ_CP046045.1"/>
</dbReference>
<dbReference type="GO" id="GO:0004622">
    <property type="term" value="F:phosphatidylcholine lysophospholipase activity"/>
    <property type="evidence" value="ECO:0007669"/>
    <property type="project" value="TreeGrafter"/>
</dbReference>
<protein>
    <submittedName>
        <fullName evidence="2">SGNH/GDSL hydrolase family protein</fullName>
    </submittedName>
</protein>
<dbReference type="SUPFAM" id="SSF52266">
    <property type="entry name" value="SGNH hydrolase"/>
    <property type="match status" value="1"/>
</dbReference>